<proteinExistence type="predicted"/>
<evidence type="ECO:0000256" key="1">
    <source>
        <dbReference type="SAM" id="Phobius"/>
    </source>
</evidence>
<evidence type="ECO:0000313" key="3">
    <source>
        <dbReference type="Proteomes" id="UP000094828"/>
    </source>
</evidence>
<gene>
    <name evidence="2" type="ORF">A6X21_16425</name>
</gene>
<dbReference type="Proteomes" id="UP000094828">
    <property type="component" value="Unassembled WGS sequence"/>
</dbReference>
<keyword evidence="3" id="KW-1185">Reference proteome</keyword>
<protein>
    <submittedName>
        <fullName evidence="2">Uncharacterized protein</fullName>
    </submittedName>
</protein>
<feature type="transmembrane region" description="Helical" evidence="1">
    <location>
        <begin position="12"/>
        <end position="31"/>
    </location>
</feature>
<keyword evidence="1" id="KW-0812">Transmembrane</keyword>
<accession>A0A1C3ETF6</accession>
<keyword evidence="1" id="KW-0472">Membrane</keyword>
<reference evidence="2 3" key="1">
    <citation type="submission" date="2016-05" db="EMBL/GenBank/DDBJ databases">
        <title>Genomic and physiological characterization of Planctopirus sp. isolated from fresh water lake.</title>
        <authorList>
            <person name="Subhash Y."/>
            <person name="Ramana C."/>
        </authorList>
    </citation>
    <scope>NUCLEOTIDE SEQUENCE [LARGE SCALE GENOMIC DNA]</scope>
    <source>
        <strain evidence="2 3">JC280</strain>
    </source>
</reference>
<dbReference type="EMBL" id="LYDR01000027">
    <property type="protein sequence ID" value="ODA36383.1"/>
    <property type="molecule type" value="Genomic_DNA"/>
</dbReference>
<evidence type="ECO:0000313" key="2">
    <source>
        <dbReference type="EMBL" id="ODA36383.1"/>
    </source>
</evidence>
<comment type="caution">
    <text evidence="2">The sequence shown here is derived from an EMBL/GenBank/DDBJ whole genome shotgun (WGS) entry which is preliminary data.</text>
</comment>
<dbReference type="RefSeq" id="WP_068845733.1">
    <property type="nucleotide sequence ID" value="NZ_LYDR01000027.1"/>
</dbReference>
<sequence length="88" mass="10229">MPRTMHRADVAVIIAIVLYVGSFLVLSRIGIREAQRYHSHGYYFIEPINTSRDHINFSLYVFYWPLVQIDYFFNGGNGPAIPPLREIN</sequence>
<name>A0A1C3ETF6_9PLAN</name>
<dbReference type="AlphaFoldDB" id="A0A1C3ETF6"/>
<dbReference type="OrthoDB" id="290298at2"/>
<dbReference type="STRING" id="1841610.A6X21_16425"/>
<keyword evidence="1" id="KW-1133">Transmembrane helix</keyword>
<organism evidence="2 3">
    <name type="scientific">Planctopirus hydrillae</name>
    <dbReference type="NCBI Taxonomy" id="1841610"/>
    <lineage>
        <taxon>Bacteria</taxon>
        <taxon>Pseudomonadati</taxon>
        <taxon>Planctomycetota</taxon>
        <taxon>Planctomycetia</taxon>
        <taxon>Planctomycetales</taxon>
        <taxon>Planctomycetaceae</taxon>
        <taxon>Planctopirus</taxon>
    </lineage>
</organism>